<feature type="domain" description="Ubiquitin-like" evidence="2">
    <location>
        <begin position="10"/>
        <end position="83"/>
    </location>
</feature>
<name>A0ABP0JTE2_9DINO</name>
<proteinExistence type="predicted"/>
<evidence type="ECO:0000313" key="4">
    <source>
        <dbReference type="Proteomes" id="UP001642464"/>
    </source>
</evidence>
<dbReference type="Gene3D" id="3.40.50.1240">
    <property type="entry name" value="Phosphoglycerate mutase-like"/>
    <property type="match status" value="1"/>
</dbReference>
<dbReference type="SUPFAM" id="SSF53254">
    <property type="entry name" value="Phosphoglycerate mutase-like"/>
    <property type="match status" value="1"/>
</dbReference>
<dbReference type="CDD" id="cd07067">
    <property type="entry name" value="HP_PGM_like"/>
    <property type="match status" value="1"/>
</dbReference>
<accession>A0ABP0JTE2</accession>
<dbReference type="InterPro" id="IPR029071">
    <property type="entry name" value="Ubiquitin-like_domsf"/>
</dbReference>
<dbReference type="EMBL" id="CAXAMM010008557">
    <property type="protein sequence ID" value="CAK9017743.1"/>
    <property type="molecule type" value="Genomic_DNA"/>
</dbReference>
<gene>
    <name evidence="3" type="ORF">SCF082_LOCUS13777</name>
</gene>
<evidence type="ECO:0000313" key="3">
    <source>
        <dbReference type="EMBL" id="CAK9017743.1"/>
    </source>
</evidence>
<dbReference type="PANTHER" id="PTHR16469">
    <property type="entry name" value="UBIQUITIN-ASSOCIATED AND SH3 DOMAIN-CONTAINING BA-RELATED"/>
    <property type="match status" value="1"/>
</dbReference>
<dbReference type="Proteomes" id="UP001642464">
    <property type="component" value="Unassembled WGS sequence"/>
</dbReference>
<evidence type="ECO:0000256" key="1">
    <source>
        <dbReference type="SAM" id="MobiDB-lite"/>
    </source>
</evidence>
<dbReference type="InterPro" id="IPR000626">
    <property type="entry name" value="Ubiquitin-like_dom"/>
</dbReference>
<reference evidence="3 4" key="1">
    <citation type="submission" date="2024-02" db="EMBL/GenBank/DDBJ databases">
        <authorList>
            <person name="Chen Y."/>
            <person name="Shah S."/>
            <person name="Dougan E. K."/>
            <person name="Thang M."/>
            <person name="Chan C."/>
        </authorList>
    </citation>
    <scope>NUCLEOTIDE SEQUENCE [LARGE SCALE GENOMIC DNA]</scope>
</reference>
<protein>
    <submittedName>
        <fullName evidence="3">E3 ubiquitin-protein ligase HERC1</fullName>
    </submittedName>
</protein>
<evidence type="ECO:0000259" key="2">
    <source>
        <dbReference type="PROSITE" id="PS50053"/>
    </source>
</evidence>
<sequence length="628" mass="69849">MEASESDETVLVLVSLLSGEALAEFAAPKRSTVHDVKTRLRDQEGTPVRKQQLVYGCDILPDTVCLAELGSSDKLELRLVRKEAINFQWQATVGDGNCITSPEWCLDSSEAVSSRRCALSLRYYPTGFESKMLKDGNFSIMVQRPKSSILHARVHIAGVMRERLFTSAHGTLEGWINFASQEVLPTLCCTLEPDFILWCHCPFKKAEMGSSHGSYEPDVPEEIDRKALDGDRWSRRLPWVQSSDFEAHPLDPPLSDAGRAEAKEVGKRIAQFIEAKPGSDIQVVVTSPYLRCIETAAAICLRLGSQTRLMVDLGLGEVYGPEIFGEEPQRTIRSSQEVEEHLKSFADSPDPTAPLRASPSGVTFRPPISTVGVWPTWPETLAMGRRRFAERLLVYISRGAKARRNFLLVSHADCVASCLALMPHGRVVEAVDYGATMMAWRTPLPALLTSPRTAKRIPEPSCLRRSPSGQRAWWGEESCEASTWEKSPEELLSLCRTAWQIETSNVTLGHQWCGQEHAISCARAALRNSEASIQEVDRLLGLLSSDLSRQCPEPKLRRKESKLSCLSYETYLFGCSEKSLGSLDKYEHPVLAPLEERDSQSPKGSPKALDGMLKPIQSRILQRRRGTG</sequence>
<feature type="region of interest" description="Disordered" evidence="1">
    <location>
        <begin position="591"/>
        <end position="628"/>
    </location>
</feature>
<organism evidence="3 4">
    <name type="scientific">Durusdinium trenchii</name>
    <dbReference type="NCBI Taxonomy" id="1381693"/>
    <lineage>
        <taxon>Eukaryota</taxon>
        <taxon>Sar</taxon>
        <taxon>Alveolata</taxon>
        <taxon>Dinophyceae</taxon>
        <taxon>Suessiales</taxon>
        <taxon>Symbiodiniaceae</taxon>
        <taxon>Durusdinium</taxon>
    </lineage>
</organism>
<dbReference type="Pfam" id="PF00240">
    <property type="entry name" value="ubiquitin"/>
    <property type="match status" value="1"/>
</dbReference>
<dbReference type="PROSITE" id="PS50053">
    <property type="entry name" value="UBIQUITIN_2"/>
    <property type="match status" value="1"/>
</dbReference>
<dbReference type="InterPro" id="IPR051710">
    <property type="entry name" value="Phosphatase_SH3-domain"/>
</dbReference>
<comment type="caution">
    <text evidence="3">The sequence shown here is derived from an EMBL/GenBank/DDBJ whole genome shotgun (WGS) entry which is preliminary data.</text>
</comment>
<feature type="compositionally biased region" description="Basic and acidic residues" evidence="1">
    <location>
        <begin position="591"/>
        <end position="600"/>
    </location>
</feature>
<dbReference type="InterPro" id="IPR013078">
    <property type="entry name" value="His_Pase_superF_clade-1"/>
</dbReference>
<dbReference type="SUPFAM" id="SSF54236">
    <property type="entry name" value="Ubiquitin-like"/>
    <property type="match status" value="1"/>
</dbReference>
<keyword evidence="4" id="KW-1185">Reference proteome</keyword>
<dbReference type="Pfam" id="PF00300">
    <property type="entry name" value="His_Phos_1"/>
    <property type="match status" value="1"/>
</dbReference>
<dbReference type="PANTHER" id="PTHR16469:SF27">
    <property type="entry name" value="UBIQUITIN-ASSOCIATED AND SH3 DOMAIN-CONTAINING BA-RELATED"/>
    <property type="match status" value="1"/>
</dbReference>
<dbReference type="Gene3D" id="3.10.20.90">
    <property type="entry name" value="Phosphatidylinositol 3-kinase Catalytic Subunit, Chain A, domain 1"/>
    <property type="match status" value="1"/>
</dbReference>
<dbReference type="CDD" id="cd17039">
    <property type="entry name" value="Ubl_ubiquitin_like"/>
    <property type="match status" value="1"/>
</dbReference>
<dbReference type="InterPro" id="IPR029033">
    <property type="entry name" value="His_PPase_superfam"/>
</dbReference>